<accession>A0A0F3GQ30</accession>
<dbReference type="SMART" id="SM00748">
    <property type="entry name" value="HEPN"/>
    <property type="match status" value="1"/>
</dbReference>
<dbReference type="Gene3D" id="1.20.120.330">
    <property type="entry name" value="Nucleotidyltransferases domain 2"/>
    <property type="match status" value="1"/>
</dbReference>
<reference evidence="2 3" key="1">
    <citation type="submission" date="2015-02" db="EMBL/GenBank/DDBJ databases">
        <title>Single-cell genomics of uncultivated deep-branching MTB reveals a conserved set of magnetosome genes.</title>
        <authorList>
            <person name="Kolinko S."/>
            <person name="Richter M."/>
            <person name="Glockner F.O."/>
            <person name="Brachmann A."/>
            <person name="Schuler D."/>
        </authorList>
    </citation>
    <scope>NUCLEOTIDE SEQUENCE [LARGE SCALE GENOMIC DNA]</scope>
    <source>
        <strain evidence="2">TM-1</strain>
    </source>
</reference>
<dbReference type="EMBL" id="LACI01001627">
    <property type="protein sequence ID" value="KJU84089.1"/>
    <property type="molecule type" value="Genomic_DNA"/>
</dbReference>
<evidence type="ECO:0000259" key="1">
    <source>
        <dbReference type="PROSITE" id="PS50910"/>
    </source>
</evidence>
<evidence type="ECO:0000313" key="2">
    <source>
        <dbReference type="EMBL" id="KJU84089.1"/>
    </source>
</evidence>
<evidence type="ECO:0000313" key="3">
    <source>
        <dbReference type="Proteomes" id="UP000033423"/>
    </source>
</evidence>
<gene>
    <name evidence="2" type="ORF">MBAV_003722</name>
</gene>
<proteinExistence type="predicted"/>
<name>A0A0F3GQ30_9BACT</name>
<organism evidence="2 3">
    <name type="scientific">Candidatus Magnetobacterium bavaricum</name>
    <dbReference type="NCBI Taxonomy" id="29290"/>
    <lineage>
        <taxon>Bacteria</taxon>
        <taxon>Pseudomonadati</taxon>
        <taxon>Nitrospirota</taxon>
        <taxon>Thermodesulfovibrionia</taxon>
        <taxon>Thermodesulfovibrionales</taxon>
        <taxon>Candidatus Magnetobacteriaceae</taxon>
        <taxon>Candidatus Magnetobacterium</taxon>
    </lineage>
</organism>
<comment type="caution">
    <text evidence="2">The sequence shown here is derived from an EMBL/GenBank/DDBJ whole genome shotgun (WGS) entry which is preliminary data.</text>
</comment>
<dbReference type="Proteomes" id="UP000033423">
    <property type="component" value="Unassembled WGS sequence"/>
</dbReference>
<feature type="domain" description="HEPN" evidence="1">
    <location>
        <begin position="8"/>
        <end position="116"/>
    </location>
</feature>
<dbReference type="PROSITE" id="PS50910">
    <property type="entry name" value="HEPN"/>
    <property type="match status" value="1"/>
</dbReference>
<sequence>MSQYEVWLTKSINDLKSAKILLDSEESVLDTAIYHTHQCAEKALKAYLVFHKKPIVRTHNLMILVDMCSDIDDRFKVFLDDAEILTPYNTVFRYPDILLEPDKEDVSEAIKKAEDILNFVTKLFK</sequence>
<keyword evidence="3" id="KW-1185">Reference proteome</keyword>
<dbReference type="SUPFAM" id="SSF81593">
    <property type="entry name" value="Nucleotidyltransferase substrate binding subunit/domain"/>
    <property type="match status" value="1"/>
</dbReference>
<dbReference type="Pfam" id="PF05168">
    <property type="entry name" value="HEPN"/>
    <property type="match status" value="1"/>
</dbReference>
<protein>
    <submittedName>
        <fullName evidence="2">HEPN domain-containing protein</fullName>
    </submittedName>
</protein>
<dbReference type="AlphaFoldDB" id="A0A0F3GQ30"/>
<dbReference type="InterPro" id="IPR007842">
    <property type="entry name" value="HEPN_dom"/>
</dbReference>